<accession>I5C9L3</accession>
<organism evidence="1 2">
    <name type="scientific">Nitritalea halalkaliphila LW7</name>
    <dbReference type="NCBI Taxonomy" id="1189621"/>
    <lineage>
        <taxon>Bacteria</taxon>
        <taxon>Pseudomonadati</taxon>
        <taxon>Bacteroidota</taxon>
        <taxon>Cytophagia</taxon>
        <taxon>Cytophagales</taxon>
        <taxon>Cyclobacteriaceae</taxon>
        <taxon>Nitritalea</taxon>
    </lineage>
</organism>
<evidence type="ECO:0000313" key="2">
    <source>
        <dbReference type="Proteomes" id="UP000005551"/>
    </source>
</evidence>
<reference evidence="1 2" key="1">
    <citation type="submission" date="2012-05" db="EMBL/GenBank/DDBJ databases">
        <title>Genome sequence of Nitritalea halalkaliphila LW7.</title>
        <authorList>
            <person name="Jangir P.K."/>
            <person name="Singh A."/>
            <person name="Shivaji S."/>
            <person name="Sharma R."/>
        </authorList>
    </citation>
    <scope>NUCLEOTIDE SEQUENCE [LARGE SCALE GENOMIC DNA]</scope>
    <source>
        <strain evidence="1 2">LW7</strain>
    </source>
</reference>
<dbReference type="EMBL" id="AJYA01000005">
    <property type="protein sequence ID" value="EIM78515.1"/>
    <property type="molecule type" value="Genomic_DNA"/>
</dbReference>
<comment type="caution">
    <text evidence="1">The sequence shown here is derived from an EMBL/GenBank/DDBJ whole genome shotgun (WGS) entry which is preliminary data.</text>
</comment>
<keyword evidence="2" id="KW-1185">Reference proteome</keyword>
<dbReference type="STRING" id="1189621.A3SI_03258"/>
<dbReference type="AlphaFoldDB" id="I5C9L3"/>
<evidence type="ECO:0000313" key="1">
    <source>
        <dbReference type="EMBL" id="EIM78515.1"/>
    </source>
</evidence>
<proteinExistence type="predicted"/>
<sequence>MEEQRALFELVSDSMLAAVERFGTAEKVYVQYCPMAFDDKGASWLSMESKIQNPYFGSKMMTCGEVTREFLVR</sequence>
<gene>
    <name evidence="1" type="ORF">A3SI_03258</name>
</gene>
<protein>
    <recommendedName>
        <fullName evidence="3">DUF3347 domain-containing protein</fullName>
    </recommendedName>
</protein>
<evidence type="ECO:0008006" key="3">
    <source>
        <dbReference type="Google" id="ProtNLM"/>
    </source>
</evidence>
<dbReference type="Proteomes" id="UP000005551">
    <property type="component" value="Unassembled WGS sequence"/>
</dbReference>
<name>I5C9L3_9BACT</name>